<accession>A0AAD4RV85</accession>
<protein>
    <submittedName>
        <fullName evidence="2">Uncharacterized protein</fullName>
    </submittedName>
</protein>
<evidence type="ECO:0000313" key="2">
    <source>
        <dbReference type="EMBL" id="KAI3833523.1"/>
    </source>
</evidence>
<keyword evidence="1" id="KW-0732">Signal</keyword>
<evidence type="ECO:0000313" key="3">
    <source>
        <dbReference type="Proteomes" id="UP001202328"/>
    </source>
</evidence>
<comment type="caution">
    <text evidence="2">The sequence shown here is derived from an EMBL/GenBank/DDBJ whole genome shotgun (WGS) entry which is preliminary data.</text>
</comment>
<gene>
    <name evidence="2" type="ORF">MKW98_024522</name>
</gene>
<organism evidence="2 3">
    <name type="scientific">Papaver atlanticum</name>
    <dbReference type="NCBI Taxonomy" id="357466"/>
    <lineage>
        <taxon>Eukaryota</taxon>
        <taxon>Viridiplantae</taxon>
        <taxon>Streptophyta</taxon>
        <taxon>Embryophyta</taxon>
        <taxon>Tracheophyta</taxon>
        <taxon>Spermatophyta</taxon>
        <taxon>Magnoliopsida</taxon>
        <taxon>Ranunculales</taxon>
        <taxon>Papaveraceae</taxon>
        <taxon>Papaveroideae</taxon>
        <taxon>Papaver</taxon>
    </lineage>
</organism>
<feature type="chain" id="PRO_5041950795" evidence="1">
    <location>
        <begin position="23"/>
        <end position="166"/>
    </location>
</feature>
<dbReference type="EMBL" id="JAJJMB010017954">
    <property type="protein sequence ID" value="KAI3833523.1"/>
    <property type="molecule type" value="Genomic_DNA"/>
</dbReference>
<reference evidence="2" key="1">
    <citation type="submission" date="2022-04" db="EMBL/GenBank/DDBJ databases">
        <title>A functionally conserved STORR gene fusion in Papaver species that diverged 16.8 million years ago.</title>
        <authorList>
            <person name="Catania T."/>
        </authorList>
    </citation>
    <scope>NUCLEOTIDE SEQUENCE</scope>
    <source>
        <strain evidence="2">S-188037</strain>
    </source>
</reference>
<keyword evidence="3" id="KW-1185">Reference proteome</keyword>
<feature type="signal peptide" evidence="1">
    <location>
        <begin position="1"/>
        <end position="22"/>
    </location>
</feature>
<sequence length="166" mass="18568">MKTSRINHLFATLICISAFIERNYNPIPGDKCGSCPTWCNSKCSSIGLFMVQNKCRIVRADMDCQCCCSKVAPTGPSPTTTPFSPGELENVCTAEQKSILIPREQSRDCLFNPLCEAKCKELGRSNGRSECWGSSRDFKEGSYRWYEQCCCRDMLPPPSVDVAPWT</sequence>
<proteinExistence type="predicted"/>
<dbReference type="AlphaFoldDB" id="A0AAD4RV85"/>
<name>A0AAD4RV85_9MAGN</name>
<evidence type="ECO:0000256" key="1">
    <source>
        <dbReference type="SAM" id="SignalP"/>
    </source>
</evidence>
<dbReference type="Proteomes" id="UP001202328">
    <property type="component" value="Unassembled WGS sequence"/>
</dbReference>